<gene>
    <name evidence="2" type="ORF">EV189_2479</name>
</gene>
<evidence type="ECO:0000313" key="2">
    <source>
        <dbReference type="EMBL" id="RZS87057.1"/>
    </source>
</evidence>
<name>A0A4V2F4B8_9ACTN</name>
<sequence>MTSLDPDLRALAALDPSPARELTTAEHVRAAAQLDRILAAPAQTPVVRHRRRLLVGAVAVAGVTAVAVVGPSLLPGGASRSTAYASWTAHPSVVPEADRAALAQRCARSWDAAPAGGPSASDVVLAERRGVATLSLVVKGATLVECVDLDPAEPTGWFQLADWPDRAPSPASGSATLETSGAAGDGRLQHSEAIGRLGSAVTGVDVLLPDGSTVQASTGRGWWAAWWPGGEGAQLDGLRVRVHAASGSTTTPASSLLPAGS</sequence>
<accession>A0A4V2F4B8</accession>
<keyword evidence="1" id="KW-0812">Transmembrane</keyword>
<dbReference type="OrthoDB" id="3290784at2"/>
<keyword evidence="1" id="KW-1133">Transmembrane helix</keyword>
<comment type="caution">
    <text evidence="2">The sequence shown here is derived from an EMBL/GenBank/DDBJ whole genome shotgun (WGS) entry which is preliminary data.</text>
</comment>
<dbReference type="RefSeq" id="WP_130493242.1">
    <property type="nucleotide sequence ID" value="NZ_SGXD01000003.1"/>
</dbReference>
<keyword evidence="3" id="KW-1185">Reference proteome</keyword>
<evidence type="ECO:0000256" key="1">
    <source>
        <dbReference type="SAM" id="Phobius"/>
    </source>
</evidence>
<feature type="transmembrane region" description="Helical" evidence="1">
    <location>
        <begin position="53"/>
        <end position="74"/>
    </location>
</feature>
<evidence type="ECO:0000313" key="3">
    <source>
        <dbReference type="Proteomes" id="UP000293638"/>
    </source>
</evidence>
<dbReference type="AlphaFoldDB" id="A0A4V2F4B8"/>
<organism evidence="2 3">
    <name type="scientific">Motilibacter rhizosphaerae</name>
    <dbReference type="NCBI Taxonomy" id="598652"/>
    <lineage>
        <taxon>Bacteria</taxon>
        <taxon>Bacillati</taxon>
        <taxon>Actinomycetota</taxon>
        <taxon>Actinomycetes</taxon>
        <taxon>Motilibacterales</taxon>
        <taxon>Motilibacteraceae</taxon>
        <taxon>Motilibacter</taxon>
    </lineage>
</organism>
<proteinExistence type="predicted"/>
<protein>
    <submittedName>
        <fullName evidence="2">Uncharacterized protein</fullName>
    </submittedName>
</protein>
<dbReference type="Proteomes" id="UP000293638">
    <property type="component" value="Unassembled WGS sequence"/>
</dbReference>
<reference evidence="2 3" key="1">
    <citation type="submission" date="2019-02" db="EMBL/GenBank/DDBJ databases">
        <title>Genomic Encyclopedia of Type Strains, Phase IV (KMG-IV): sequencing the most valuable type-strain genomes for metagenomic binning, comparative biology and taxonomic classification.</title>
        <authorList>
            <person name="Goeker M."/>
        </authorList>
    </citation>
    <scope>NUCLEOTIDE SEQUENCE [LARGE SCALE GENOMIC DNA]</scope>
    <source>
        <strain evidence="2 3">DSM 45622</strain>
    </source>
</reference>
<dbReference type="EMBL" id="SGXD01000003">
    <property type="protein sequence ID" value="RZS87057.1"/>
    <property type="molecule type" value="Genomic_DNA"/>
</dbReference>
<keyword evidence="1" id="KW-0472">Membrane</keyword>